<evidence type="ECO:0000313" key="2">
    <source>
        <dbReference type="EMBL" id="CAK9020218.1"/>
    </source>
</evidence>
<dbReference type="EMBL" id="CAXAMN010007058">
    <property type="protein sequence ID" value="CAK9020218.1"/>
    <property type="molecule type" value="Genomic_DNA"/>
</dbReference>
<feature type="region of interest" description="Disordered" evidence="1">
    <location>
        <begin position="78"/>
        <end position="105"/>
    </location>
</feature>
<dbReference type="PANTHER" id="PTHR43544:SF2">
    <property type="entry name" value="OXIDOREDUCTASE"/>
    <property type="match status" value="1"/>
</dbReference>
<dbReference type="InterPro" id="IPR004345">
    <property type="entry name" value="TB2_DP1_HVA22"/>
</dbReference>
<sequence length="804" mass="90669">MGEEEAAEEATAPGESVDFSALTAAGVSREELSTVVSVLSRLHEAEQAGLLEPKEKCLRPLRKILARHFRHSFGHLPQQDELDDKERKKFEKQQKRERKQRQLDADKRWKENAELRASRLAKLNQLEEAEGEGQGCLRIPDGPAESEGHEGYKANYEDAERAESEYHRQQACYICKVRFSQRHHFYSHLCPACASLNFEKRHRTEDMTGRVCFVTGARVKIGFQVALKFLRMGARVLITSRFPHDARRRYLGEADSGAWVSRLTVIGADFRFLGGVEAMCRELCLQETYLDVIVNNAAQTIRRPAAYYAHLMEGEGLLHQYVGTFHHQQRVETFAGQAALNMMTRTCAEDLAVSGIYMNSVDTGWINDENPLFTAQRIAEDHNFQTPIDEIDAAARIVDPVLTGLEVLRTQRKHVDGGFLPPGKPPHFPENRGDATGEASLKVVPTLTWNRFENHPVFVKCSQLGFASTAGRRTNTRDSQSVAEGVAPGPKGFYGEMSSFKFATRRFALSALALNDVACFKIHMNRNGLPQASAPLWKRVGVDVSDSNVRFGEFQGLVMRPSEDGPFSVDCSDVTLLHGRDATMTEESETLLAETRWRTGLAFSESVCHRGRQPQKVLAHQVQQTCEDALLLEGADDATQELADDARNLSLRSPIEFVLVTAYAPLVSLKALESKSLNDDTNMLAFWVTWTILSAVENITWGAIWIFPFYTELRFGLLVYMLFFRRWQDCVSDARHTRVIMAKKKIPAELMEQLQTDPKAFLMTMVEKGKEQVQQLMAKQGEAPKADKSEKKKKQERSVVRVRP</sequence>
<feature type="region of interest" description="Disordered" evidence="1">
    <location>
        <begin position="132"/>
        <end position="151"/>
    </location>
</feature>
<organism evidence="2 3">
    <name type="scientific">Durusdinium trenchii</name>
    <dbReference type="NCBI Taxonomy" id="1381693"/>
    <lineage>
        <taxon>Eukaryota</taxon>
        <taxon>Sar</taxon>
        <taxon>Alveolata</taxon>
        <taxon>Dinophyceae</taxon>
        <taxon>Suessiales</taxon>
        <taxon>Symbiodiniaceae</taxon>
        <taxon>Durusdinium</taxon>
    </lineage>
</organism>
<proteinExistence type="predicted"/>
<feature type="region of interest" description="Disordered" evidence="1">
    <location>
        <begin position="776"/>
        <end position="804"/>
    </location>
</feature>
<evidence type="ECO:0000313" key="3">
    <source>
        <dbReference type="Proteomes" id="UP001642484"/>
    </source>
</evidence>
<reference evidence="2 3" key="1">
    <citation type="submission" date="2024-02" db="EMBL/GenBank/DDBJ databases">
        <authorList>
            <person name="Chen Y."/>
            <person name="Shah S."/>
            <person name="Dougan E. K."/>
            <person name="Thang M."/>
            <person name="Chan C."/>
        </authorList>
    </citation>
    <scope>NUCLEOTIDE SEQUENCE [LARGE SCALE GENOMIC DNA]</scope>
</reference>
<dbReference type="Pfam" id="PF03134">
    <property type="entry name" value="TB2_DP1_HVA22"/>
    <property type="match status" value="1"/>
</dbReference>
<dbReference type="SUPFAM" id="SSF51735">
    <property type="entry name" value="NAD(P)-binding Rossmann-fold domains"/>
    <property type="match status" value="1"/>
</dbReference>
<keyword evidence="3" id="KW-1185">Reference proteome</keyword>
<accession>A0ABP0K0D1</accession>
<dbReference type="Gene3D" id="3.40.50.720">
    <property type="entry name" value="NAD(P)-binding Rossmann-like Domain"/>
    <property type="match status" value="1"/>
</dbReference>
<dbReference type="PANTHER" id="PTHR43544">
    <property type="entry name" value="SHORT-CHAIN DEHYDROGENASE/REDUCTASE"/>
    <property type="match status" value="1"/>
</dbReference>
<feature type="region of interest" description="Disordered" evidence="1">
    <location>
        <begin position="416"/>
        <end position="435"/>
    </location>
</feature>
<protein>
    <submittedName>
        <fullName evidence="2">Uncharacterized protein</fullName>
    </submittedName>
</protein>
<feature type="compositionally biased region" description="Basic and acidic residues" evidence="1">
    <location>
        <begin position="84"/>
        <end position="105"/>
    </location>
</feature>
<dbReference type="InterPro" id="IPR051468">
    <property type="entry name" value="Fungal_SecMetab_SDRs"/>
</dbReference>
<evidence type="ECO:0000256" key="1">
    <source>
        <dbReference type="SAM" id="MobiDB-lite"/>
    </source>
</evidence>
<comment type="caution">
    <text evidence="2">The sequence shown here is derived from an EMBL/GenBank/DDBJ whole genome shotgun (WGS) entry which is preliminary data.</text>
</comment>
<name>A0ABP0K0D1_9DINO</name>
<dbReference type="Proteomes" id="UP001642484">
    <property type="component" value="Unassembled WGS sequence"/>
</dbReference>
<feature type="compositionally biased region" description="Basic residues" evidence="1">
    <location>
        <begin position="791"/>
        <end position="804"/>
    </location>
</feature>
<dbReference type="InterPro" id="IPR036291">
    <property type="entry name" value="NAD(P)-bd_dom_sf"/>
</dbReference>
<gene>
    <name evidence="2" type="ORF">CCMP2556_LOCUS13978</name>
</gene>